<dbReference type="Gene3D" id="3.30.1310.20">
    <property type="entry name" value="PRTase-like"/>
    <property type="match status" value="1"/>
</dbReference>
<dbReference type="RefSeq" id="WP_075797553.1">
    <property type="nucleotide sequence ID" value="NZ_CP015583.1"/>
</dbReference>
<evidence type="ECO:0000313" key="3">
    <source>
        <dbReference type="Proteomes" id="UP000185494"/>
    </source>
</evidence>
<dbReference type="SUPFAM" id="SSF53271">
    <property type="entry name" value="PRTase-like"/>
    <property type="match status" value="1"/>
</dbReference>
<dbReference type="Proteomes" id="UP000185494">
    <property type="component" value="Chromosome 1"/>
</dbReference>
<organism evidence="2 3">
    <name type="scientific">Roseomonas gilardii</name>
    <dbReference type="NCBI Taxonomy" id="257708"/>
    <lineage>
        <taxon>Bacteria</taxon>
        <taxon>Pseudomonadati</taxon>
        <taxon>Pseudomonadota</taxon>
        <taxon>Alphaproteobacteria</taxon>
        <taxon>Acetobacterales</taxon>
        <taxon>Roseomonadaceae</taxon>
        <taxon>Roseomonas</taxon>
    </lineage>
</organism>
<dbReference type="Pfam" id="PF00156">
    <property type="entry name" value="Pribosyltran"/>
    <property type="match status" value="1"/>
</dbReference>
<gene>
    <name evidence="2" type="ORF">RGI145_05345</name>
</gene>
<feature type="domain" description="Phosphoribosyltransferase" evidence="1">
    <location>
        <begin position="12"/>
        <end position="162"/>
    </location>
</feature>
<name>A0A1L7ACS6_9PROT</name>
<dbReference type="KEGG" id="rgi:RGI145_05345"/>
<dbReference type="Gene3D" id="3.40.50.2020">
    <property type="match status" value="1"/>
</dbReference>
<dbReference type="CDD" id="cd06223">
    <property type="entry name" value="PRTases_typeI"/>
    <property type="match status" value="1"/>
</dbReference>
<dbReference type="InterPro" id="IPR029057">
    <property type="entry name" value="PRTase-like"/>
</dbReference>
<dbReference type="EMBL" id="CP015583">
    <property type="protein sequence ID" value="APT56615.1"/>
    <property type="molecule type" value="Genomic_DNA"/>
</dbReference>
<protein>
    <recommendedName>
        <fullName evidence="1">Phosphoribosyltransferase domain-containing protein</fullName>
    </recommendedName>
</protein>
<evidence type="ECO:0000313" key="2">
    <source>
        <dbReference type="EMBL" id="APT56615.1"/>
    </source>
</evidence>
<dbReference type="AlphaFoldDB" id="A0A1L7ACS6"/>
<sequence>MVFRDRRDAGRQLAERLRALDLPRPLVLALPRGGVPVGYEIARVLDAPLDLVMVRKLPAPGFPELALGAVVDGDPPGQVINEDIRRELGVSDQEVSRILAMQLAEIARRRAAYAPNRPLPVIPGRSVILVDDGIATGATMRVALQSLQGSGAGRRVMAVPVAPPEAVAALVPLCDEAVVLLQPHALGAVGRFYEDFTQTEDAEVIDLLHRAGRKEDR</sequence>
<accession>A0A1L7ACS6</accession>
<dbReference type="STRING" id="257708.RGI145_05345"/>
<reference evidence="2 3" key="1">
    <citation type="submission" date="2016-05" db="EMBL/GenBank/DDBJ databases">
        <title>Complete Genome and Methylome Analysis of Psychrotrophic Bacterial Isolates from Antarctic Lake Untersee.</title>
        <authorList>
            <person name="Fomenkov A."/>
            <person name="Akimov V.N."/>
            <person name="Vasilyeva L.V."/>
            <person name="Andersen D."/>
            <person name="Vincze T."/>
            <person name="Roberts R.J."/>
        </authorList>
    </citation>
    <scope>NUCLEOTIDE SEQUENCE [LARGE SCALE GENOMIC DNA]</scope>
    <source>
        <strain evidence="2 3">U14-5</strain>
    </source>
</reference>
<proteinExistence type="predicted"/>
<evidence type="ECO:0000259" key="1">
    <source>
        <dbReference type="Pfam" id="PF00156"/>
    </source>
</evidence>
<dbReference type="InterPro" id="IPR000836">
    <property type="entry name" value="PRTase_dom"/>
</dbReference>